<feature type="compositionally biased region" description="Polar residues" evidence="11">
    <location>
        <begin position="2763"/>
        <end position="2776"/>
    </location>
</feature>
<feature type="compositionally biased region" description="Basic and acidic residues" evidence="11">
    <location>
        <begin position="2968"/>
        <end position="2986"/>
    </location>
</feature>
<feature type="compositionally biased region" description="Polar residues" evidence="11">
    <location>
        <begin position="2186"/>
        <end position="2201"/>
    </location>
</feature>
<name>A0A1S3JUI3_LINAN</name>
<dbReference type="RefSeq" id="XP_013413764.1">
    <property type="nucleotide sequence ID" value="XM_013558310.2"/>
</dbReference>
<feature type="region of interest" description="Disordered" evidence="11">
    <location>
        <begin position="1"/>
        <end position="20"/>
    </location>
</feature>
<dbReference type="InterPro" id="IPR013087">
    <property type="entry name" value="Znf_C2H2_type"/>
</dbReference>
<feature type="compositionally biased region" description="Basic and acidic residues" evidence="11">
    <location>
        <begin position="2281"/>
        <end position="2292"/>
    </location>
</feature>
<feature type="region of interest" description="Disordered" evidence="11">
    <location>
        <begin position="1623"/>
        <end position="1820"/>
    </location>
</feature>
<feature type="compositionally biased region" description="Basic and acidic residues" evidence="11">
    <location>
        <begin position="1434"/>
        <end position="1475"/>
    </location>
</feature>
<feature type="compositionally biased region" description="Basic and acidic residues" evidence="11">
    <location>
        <begin position="3570"/>
        <end position="3580"/>
    </location>
</feature>
<evidence type="ECO:0000313" key="13">
    <source>
        <dbReference type="Proteomes" id="UP000085678"/>
    </source>
</evidence>
<feature type="region of interest" description="Disordered" evidence="11">
    <location>
        <begin position="1922"/>
        <end position="1978"/>
    </location>
</feature>
<feature type="compositionally biased region" description="Polar residues" evidence="11">
    <location>
        <begin position="396"/>
        <end position="405"/>
    </location>
</feature>
<feature type="region of interest" description="Disordered" evidence="11">
    <location>
        <begin position="179"/>
        <end position="254"/>
    </location>
</feature>
<feature type="region of interest" description="Disordered" evidence="11">
    <location>
        <begin position="2416"/>
        <end position="2456"/>
    </location>
</feature>
<dbReference type="PROSITE" id="PS50157">
    <property type="entry name" value="ZINC_FINGER_C2H2_2"/>
    <property type="match status" value="7"/>
</dbReference>
<feature type="region of interest" description="Disordered" evidence="11">
    <location>
        <begin position="3238"/>
        <end position="3294"/>
    </location>
</feature>
<feature type="compositionally biased region" description="Polar residues" evidence="11">
    <location>
        <begin position="3605"/>
        <end position="3617"/>
    </location>
</feature>
<evidence type="ECO:0000256" key="7">
    <source>
        <dbReference type="ARBA" id="ARBA00023125"/>
    </source>
</evidence>
<dbReference type="FunFam" id="3.30.160.60:FF:000100">
    <property type="entry name" value="Zinc finger 45-like"/>
    <property type="match status" value="1"/>
</dbReference>
<feature type="compositionally biased region" description="Polar residues" evidence="11">
    <location>
        <begin position="1253"/>
        <end position="1262"/>
    </location>
</feature>
<feature type="compositionally biased region" description="Basic and acidic residues" evidence="11">
    <location>
        <begin position="1280"/>
        <end position="1297"/>
    </location>
</feature>
<dbReference type="GO" id="GO:0008270">
    <property type="term" value="F:zinc ion binding"/>
    <property type="evidence" value="ECO:0007669"/>
    <property type="project" value="UniProtKB-KW"/>
</dbReference>
<feature type="compositionally biased region" description="Polar residues" evidence="11">
    <location>
        <begin position="60"/>
        <end position="74"/>
    </location>
</feature>
<feature type="compositionally biased region" description="Polar residues" evidence="11">
    <location>
        <begin position="1669"/>
        <end position="1684"/>
    </location>
</feature>
<evidence type="ECO:0000259" key="12">
    <source>
        <dbReference type="PROSITE" id="PS50157"/>
    </source>
</evidence>
<dbReference type="SUPFAM" id="SSF57667">
    <property type="entry name" value="beta-beta-alpha zinc fingers"/>
    <property type="match status" value="1"/>
</dbReference>
<evidence type="ECO:0000256" key="5">
    <source>
        <dbReference type="ARBA" id="ARBA00022833"/>
    </source>
</evidence>
<feature type="region of interest" description="Disordered" evidence="11">
    <location>
        <begin position="802"/>
        <end position="908"/>
    </location>
</feature>
<feature type="compositionally biased region" description="Basic and acidic residues" evidence="11">
    <location>
        <begin position="3059"/>
        <end position="3082"/>
    </location>
</feature>
<feature type="compositionally biased region" description="Basic and acidic residues" evidence="11">
    <location>
        <begin position="3622"/>
        <end position="3637"/>
    </location>
</feature>
<feature type="compositionally biased region" description="Polar residues" evidence="11">
    <location>
        <begin position="366"/>
        <end position="378"/>
    </location>
</feature>
<feature type="region of interest" description="Disordered" evidence="11">
    <location>
        <begin position="2186"/>
        <end position="2313"/>
    </location>
</feature>
<feature type="compositionally biased region" description="Polar residues" evidence="11">
    <location>
        <begin position="804"/>
        <end position="813"/>
    </location>
</feature>
<feature type="region of interest" description="Disordered" evidence="11">
    <location>
        <begin position="2323"/>
        <end position="2342"/>
    </location>
</feature>
<feature type="compositionally biased region" description="Basic and acidic residues" evidence="11">
    <location>
        <begin position="3416"/>
        <end position="3436"/>
    </location>
</feature>
<feature type="compositionally biased region" description="Polar residues" evidence="11">
    <location>
        <begin position="2729"/>
        <end position="2750"/>
    </location>
</feature>
<keyword evidence="8" id="KW-0804">Transcription</keyword>
<feature type="region of interest" description="Disordered" evidence="11">
    <location>
        <begin position="2069"/>
        <end position="2138"/>
    </location>
</feature>
<dbReference type="RefSeq" id="XP_013413748.1">
    <property type="nucleotide sequence ID" value="XM_013558294.2"/>
</dbReference>
<feature type="compositionally biased region" description="Basic residues" evidence="11">
    <location>
        <begin position="472"/>
        <end position="481"/>
    </location>
</feature>
<feature type="compositionally biased region" description="Basic and acidic residues" evidence="11">
    <location>
        <begin position="1805"/>
        <end position="1814"/>
    </location>
</feature>
<feature type="compositionally biased region" description="Basic and acidic residues" evidence="11">
    <location>
        <begin position="2073"/>
        <end position="2086"/>
    </location>
</feature>
<reference evidence="14 15" key="1">
    <citation type="submission" date="2025-04" db="UniProtKB">
        <authorList>
            <consortium name="RefSeq"/>
        </authorList>
    </citation>
    <scope>IDENTIFICATION</scope>
    <source>
        <tissue evidence="14 15">Gonads</tissue>
    </source>
</reference>
<dbReference type="GO" id="GO:0000978">
    <property type="term" value="F:RNA polymerase II cis-regulatory region sequence-specific DNA binding"/>
    <property type="evidence" value="ECO:0007669"/>
    <property type="project" value="TreeGrafter"/>
</dbReference>
<evidence type="ECO:0000313" key="18">
    <source>
        <dbReference type="RefSeq" id="XP_013413756.1"/>
    </source>
</evidence>
<feature type="region of interest" description="Disordered" evidence="11">
    <location>
        <begin position="281"/>
        <end position="300"/>
    </location>
</feature>
<feature type="compositionally biased region" description="Basic and acidic residues" evidence="11">
    <location>
        <begin position="2202"/>
        <end position="2215"/>
    </location>
</feature>
<feature type="compositionally biased region" description="Basic and acidic residues" evidence="11">
    <location>
        <begin position="1070"/>
        <end position="1081"/>
    </location>
</feature>
<dbReference type="InterPro" id="IPR036236">
    <property type="entry name" value="Znf_C2H2_sf"/>
</dbReference>
<feature type="compositionally biased region" description="Polar residues" evidence="11">
    <location>
        <begin position="820"/>
        <end position="834"/>
    </location>
</feature>
<feature type="compositionally biased region" description="Polar residues" evidence="11">
    <location>
        <begin position="3345"/>
        <end position="3369"/>
    </location>
</feature>
<feature type="domain" description="C2H2-type" evidence="12">
    <location>
        <begin position="2851"/>
        <end position="2879"/>
    </location>
</feature>
<keyword evidence="3" id="KW-0677">Repeat</keyword>
<feature type="compositionally biased region" description="Basic and acidic residues" evidence="11">
    <location>
        <begin position="1487"/>
        <end position="1513"/>
    </location>
</feature>
<feature type="compositionally biased region" description="Basic and acidic residues" evidence="11">
    <location>
        <begin position="2097"/>
        <end position="2119"/>
    </location>
</feature>
<feature type="region of interest" description="Disordered" evidence="11">
    <location>
        <begin position="2692"/>
        <end position="2776"/>
    </location>
</feature>
<feature type="compositionally biased region" description="Basic and acidic residues" evidence="11">
    <location>
        <begin position="353"/>
        <end position="364"/>
    </location>
</feature>
<feature type="compositionally biased region" description="Basic and acidic residues" evidence="11">
    <location>
        <begin position="1386"/>
        <end position="1422"/>
    </location>
</feature>
<feature type="region of interest" description="Disordered" evidence="11">
    <location>
        <begin position="3566"/>
        <end position="3590"/>
    </location>
</feature>
<evidence type="ECO:0000256" key="10">
    <source>
        <dbReference type="PROSITE-ProRule" id="PRU00042"/>
    </source>
</evidence>
<dbReference type="KEGG" id="lak:106176052"/>
<dbReference type="SMART" id="SM00355">
    <property type="entry name" value="ZnF_C2H2"/>
    <property type="match status" value="9"/>
</dbReference>
<proteinExistence type="predicted"/>
<evidence type="ECO:0000256" key="8">
    <source>
        <dbReference type="ARBA" id="ARBA00023163"/>
    </source>
</evidence>
<feature type="compositionally biased region" description="Low complexity" evidence="11">
    <location>
        <begin position="100"/>
        <end position="109"/>
    </location>
</feature>
<feature type="compositionally biased region" description="Basic and acidic residues" evidence="11">
    <location>
        <begin position="3018"/>
        <end position="3027"/>
    </location>
</feature>
<dbReference type="OrthoDB" id="10004641at2759"/>
<feature type="compositionally biased region" description="Polar residues" evidence="11">
    <location>
        <begin position="3271"/>
        <end position="3288"/>
    </location>
</feature>
<evidence type="ECO:0000256" key="6">
    <source>
        <dbReference type="ARBA" id="ARBA00023015"/>
    </source>
</evidence>
<feature type="compositionally biased region" description="Basic and acidic residues" evidence="11">
    <location>
        <begin position="501"/>
        <end position="524"/>
    </location>
</feature>
<feature type="compositionally biased region" description="Polar residues" evidence="11">
    <location>
        <begin position="2701"/>
        <end position="2722"/>
    </location>
</feature>
<feature type="compositionally biased region" description="Basic and acidic residues" evidence="11">
    <location>
        <begin position="1048"/>
        <end position="1060"/>
    </location>
</feature>
<feature type="compositionally biased region" description="Polar residues" evidence="11">
    <location>
        <begin position="1792"/>
        <end position="1802"/>
    </location>
</feature>
<feature type="domain" description="C2H2-type" evidence="12">
    <location>
        <begin position="2823"/>
        <end position="2850"/>
    </location>
</feature>
<sequence>MGDLPFSLPLLPPSPASDWSVPLLLEPGENDDTRMFSMDGLVNSERQQEYTTVDGASVRDNPSQEMAVQGSSQGHFAIGNGSGLLDDSTKGCNKPVDGTSSQGGQQNSGYPFPSSQQCVSSTAMTGGDKTELEDQESNVFHKMESILSEQDRYEESTMAVLAELQALAEDSATFQPMQHSAVTTQNRDLNIQDQPPKPSLSTCWDSGHIGDPPAQGNVSEPSVPLTPCEEGDIQPLRKDAPQADAQNENANVSDTLLSPITSDIGAEADPVLVKAGSFSVESNDSTAMETAAATGDKIGAETMETGDITGAETVETGVLPGPEAKNETEKVHVELESKTMCAGSMAVGDAPNEQDKIKPDKAHLESTATDSKTNTPTLDMQRETSPVVMEIDDKNTPGSILNSDVSLTSSAKMTSSPSPSSPRRLLTHSSERKRSSPNPSTAVRYEIHCGKIMFKRRAKDGEASSTPQSKQQPRRSRRRTVVKSEPVSHSRGRHGSYRSTSPRDDGVVETAMKGKECKKSRDVTEDGNSTVSNIKISRLSGCKDASLATDLDPKVDLEHPPAVAELSPSMPVLEPEDVDLLNVNEQQNEKEATKSSSVPAIDEVFTKAGNSQSGKMDAGEGVADKVEAPVVKNIPHSNVQDIGGTGTKGTECTEGLKSAMEADQEKTASSITKKKIDAHKPKQGYTLDVEPVFEKINSWLSNADTKIVMLPEAQQNVTPNVCQTADEFQKGTTASGTTKPAEVGSLVGLSAKSDVGNAQNVKSCLMESNDPASIKVQFSETIEHVKGNLSTLAGEVIGSKQKEGSLTVQTSGTKEMVHSAPSQKQNVSNLQQPVSKEDGPTVSPQTISKKREEENVNASTGKTTRIVKQPSKVSRCEQEKSQKTGNTQTRRRVDPRYVSPRPTTRPRYVTIPDQFDQVLSLDLGQSSTFDLGQGLSFDLGEGSSYDLGQVSSFDLGEGSSFDLGQGSQDETDDILELENSIQECISAIMKGGGGEDILKETTGKRRQAAPLPVQKTRSPRRAPQRRRSRAMIKRTHPRPEQHSPPPIKRRDLETSQEKEALVTQESTKSQIKDNVDADTKTESAPNIAEGEAVIESEPLEKQTSESQSDEMSSKQQQTSLLPQQTNSSEKKKSTQRRTSGRKRKVTFNLNPETVSVEDRAEQTQSLADTGPPVLEMEEPLHPLEENEGVEVPGCHHAVIDSSRSSDSKSEPTLGQAENIPPKDEGQNLVENTNLEESDQLLNPVKAPSVQEKPGTTEQTLKANDQETAKENSQQDETEISSDKPELTPDEQGSSKEDLVTVGSPEFQFELQDYHCVKGRLGRMIYRCDICQGIYRHAFSLKRHYMRIHINPKYLSGPEHGTDGDGSRIKCGEAPKLEGGEKYKYETEKVPKKETGEESKYEKESEKALKKESYEKSKYEMGKKGKGSSGEVMEIDNKEVHEIESRELDESERKQQQKEFETQDETSEKTASHVELFESETDPVVVNIDKERTDNLKELKSSKEPYKNEDKSEGTKNLSTCETGIEDSSNEIEIVEHHNIDTIRHQNRCGENENDTEGSRSPCGKPENPKNFDTNEEAIALEMETCENTNSQKIQTWKTNLEQNQMETKKTHTKVVADAATAKDEQIDFGNEAALTTRETHHNDNPLDDGHIKDNTEPTCIKAGSDDTEPSSVLSVDIPVSSTQGNKDEPQNRSRPVEIQVATLDRRSEDLPGNGNDGGDVSEAVSGDQSVDKSELIGDRPKSTKQEPETSAHPMNHEVLTGLEDVDKAAPNDDNAPLGNTVAPGEMQDMERSLTNPGNTNPSDAPDDRKEKCESDVQDNGNVVFKNITSTGMAVTDVGTDPVNLKQANPYSEYPDEETAEPTGETSQTCSDFPELASPEDKTNPEHFEDLQVTQKSQPTAEMLQTRGGCLDVNITKLAVGSCQFSAGPGDQAPVKSAGERPVPLNKDKAELAPETSQLRPESPREKTERPAFQTSPSCADSLYVDTIDSKHECSQPIDISSHELPDESKMKLSLTNTDTEKPSVEALDNDSVVLSAIHLDNEIATACEEPKNNKSVSNHSEMGMCIATPSDYDFEKENDSNAHSADDQDVDLSLTGGDKHCEEQDSAKDVDSDYEKDGKPTSARGFTPGGDKLTHSDNTFKHDTAVVAVAPNRGKAELAAHSPSLDIPIPDDDMVLDNETASCVANTETGGIQKGSVISNEHLSHGNREGAKDESSSGTSVVPSTEEQGDEKAKSSLDAGATTPTDTIVVHRREAHDDKNDTPCRDEISNASASLSVPLKSQEREHDERAEVCDDGSFCDQSNSGRDDLDGKNSVTCLEDSVENKTGSCVSGSSEKDAPSKVANLNQEEIKHERVIRIDKELEKRPECNETEEPAQHDQVAPLSAEVPGCREREPDMIDDCNVDLTADSKVEDRVDGRGISTEDSVMGFRRKPHKPDSSETSEVLAHRDEVPGGDLTCDEYTVSPSKLVCSQISSGQTLLKPTDGDLTATMQAEKKAGYLEQNEKEQPKEPRARDPASSIGRTTTQMDDSITIKETNFPENNFPDVVEGDLKSTGFVDISLTKLISKDTPDSRMQAPVDKKPIASSFQNSDDNSERTKMAILNVQTGSDYENKDDKANLIPLNDLTSGSVPSTLISLDSSESSSREHTLLDFSSQQHSTKETSLENVTAAASVPLATSGAQSATPDVTVEHLPDSWDGDHQPQNMTNSESTLDPVSVVSSGSADECNPVHQTPPTLDSQTLNTDAQSSVDPLNAVSAGDTEDGTPSHNLTSESTPLANSNLQAPVLDMPGLFKCNLCTETFNSAQELREHLTNHPALPGKETFACTQCQMKFTSKPNLMRHQIVHTGAKPYECQKCGQDFPTVTHMRRHVQKMHCGNQQNQHQCDKCTESFARKVLLMKHISKEHSHDCETLTKGAKADEVAIGPDESIACPEQESVCTAEEERMSTEAESPVPDTAGEDVGQITEITNKEDVVSCSSRYEEKQGSENDEGSTSSDGLKTGHNGQQHLTVKHNLRQTRQREQKDSSRGETTSTFSYQCIVCKKRFPTYSQMCRHRRMAHERPKALISREKEKKSKPPPKDNDDSGEQDLNSRITFYAHISSNVAENLRFYLDGKDDALSNFHKHLRHYDKVHGFGILPEPKSVKLDLKKFNFTDEEIELIEKEQEDRRLGQQEQLQGMDQNSATGKVIMNDALQAEQHGANSEECENDNSQSAEVCPSENVTVCAISHHLAHANEHSMSLNRQEKEGGPPNPSVSTSVGMQEKEHGPPSPTMSSSLGRQGNEEVSPSLTMEGGCWGEKADEEAHQITKVTEKCIENQGESNMEVTNIQCAVSEEKGRNDAVPSWKQASLNEKSEVSQLKGNSTEVNQSEYPKPESDSKSIPTKALKASLAPDQEENINTKSTEMLPVLPPSAAEQNDCHCEGQNQDKDTSIEKEQSKSQVSGDTVGGEIPVNIAEDKKTTIPALPSSIKSDQSSQIFRKEDNTQSNSNKATSEREKKVFGPQVEGGQSQVLESAQSEETDGQNSTEGKYKKLPLIHRCPVCKITFDIAADYINHLKKIHGIELPEDLPEEDPKLTTEVDGSKQTQSKTKLARNMEKIRSLRSFRRGQSLQSIQQKSITEGGGKGDVDESSRNTRFDEVSQWDQGVEQYGRYPVQRRYICLVCWQDFPDFDTIFEHEVADHPNIYCRHIMIEKAFECHVFKHVHKQTKQVATSYNMTAGSGLESKWTPTTEKSPMLQKPRPATCTKCGKAFDKMADLHAHIIDDCASRGSLGSAHVGASEGVVKTIEDKTKRRGIKHRNS</sequence>
<feature type="compositionally biased region" description="Basic and acidic residues" evidence="11">
    <location>
        <begin position="2249"/>
        <end position="2268"/>
    </location>
</feature>
<feature type="domain" description="C2H2-type" evidence="12">
    <location>
        <begin position="3036"/>
        <end position="3064"/>
    </location>
</feature>
<protein>
    <submittedName>
        <fullName evidence="14 15">Uncharacterized protein LOC106176052</fullName>
    </submittedName>
</protein>
<dbReference type="PROSITE" id="PS00028">
    <property type="entry name" value="ZINC_FINGER_C2H2_1"/>
    <property type="match status" value="8"/>
</dbReference>
<evidence type="ECO:0000313" key="16">
    <source>
        <dbReference type="RefSeq" id="XP_013413740.1"/>
    </source>
</evidence>
<dbReference type="RefSeq" id="XP_013413724.1">
    <property type="nucleotide sequence ID" value="XM_013558270.2"/>
</dbReference>
<feature type="compositionally biased region" description="Polar residues" evidence="11">
    <location>
        <begin position="2324"/>
        <end position="2333"/>
    </location>
</feature>
<dbReference type="RefSeq" id="XP_013413732.1">
    <property type="nucleotide sequence ID" value="XM_013558278.2"/>
</dbReference>
<dbReference type="Proteomes" id="UP000085678">
    <property type="component" value="Unplaced"/>
</dbReference>
<accession>A0A1S3JUI3</accession>
<dbReference type="PANTHER" id="PTHR46105">
    <property type="entry name" value="AGAP004733-PA"/>
    <property type="match status" value="1"/>
</dbReference>
<feature type="compositionally biased region" description="Polar residues" evidence="11">
    <location>
        <begin position="244"/>
        <end position="254"/>
    </location>
</feature>
<evidence type="ECO:0000256" key="3">
    <source>
        <dbReference type="ARBA" id="ARBA00022737"/>
    </source>
</evidence>
<feature type="compositionally biased region" description="Low complexity" evidence="11">
    <location>
        <begin position="406"/>
        <end position="428"/>
    </location>
</feature>
<feature type="compositionally biased region" description="Polar residues" evidence="11">
    <location>
        <begin position="179"/>
        <end position="204"/>
    </location>
</feature>
<dbReference type="PANTHER" id="PTHR46105:SF5">
    <property type="entry name" value="ZINC FINGER AND BTB DOMAIN-CONTAINING PROTEIN 44 ISOFORM X1"/>
    <property type="match status" value="1"/>
</dbReference>
<keyword evidence="13" id="KW-1185">Reference proteome</keyword>
<evidence type="ECO:0000256" key="2">
    <source>
        <dbReference type="ARBA" id="ARBA00022723"/>
    </source>
</evidence>
<dbReference type="GO" id="GO:0005634">
    <property type="term" value="C:nucleus"/>
    <property type="evidence" value="ECO:0007669"/>
    <property type="project" value="UniProtKB-SubCell"/>
</dbReference>
<feature type="compositionally biased region" description="Basic residues" evidence="11">
    <location>
        <begin position="1017"/>
        <end position="1036"/>
    </location>
</feature>
<dbReference type="InterPro" id="IPR050457">
    <property type="entry name" value="ZnFinger_BTB_dom_contain"/>
</dbReference>
<keyword evidence="9" id="KW-0539">Nucleus</keyword>
<feature type="region of interest" description="Disordered" evidence="11">
    <location>
        <begin position="345"/>
        <end position="530"/>
    </location>
</feature>
<organism evidence="13 18">
    <name type="scientific">Lingula anatina</name>
    <name type="common">Brachiopod</name>
    <name type="synonym">Lingula unguis</name>
    <dbReference type="NCBI Taxonomy" id="7574"/>
    <lineage>
        <taxon>Eukaryota</taxon>
        <taxon>Metazoa</taxon>
        <taxon>Spiralia</taxon>
        <taxon>Lophotrochozoa</taxon>
        <taxon>Brachiopoda</taxon>
        <taxon>Linguliformea</taxon>
        <taxon>Lingulata</taxon>
        <taxon>Lingulida</taxon>
        <taxon>Linguloidea</taxon>
        <taxon>Lingulidae</taxon>
        <taxon>Lingula</taxon>
    </lineage>
</organism>
<feature type="compositionally biased region" description="Polar residues" evidence="11">
    <location>
        <begin position="3467"/>
        <end position="3476"/>
    </location>
</feature>
<feature type="domain" description="C2H2-type" evidence="12">
    <location>
        <begin position="2792"/>
        <end position="2814"/>
    </location>
</feature>
<dbReference type="Pfam" id="PF00096">
    <property type="entry name" value="zf-C2H2"/>
    <property type="match status" value="2"/>
</dbReference>
<feature type="region of interest" description="Disordered" evidence="11">
    <location>
        <begin position="3334"/>
        <end position="3527"/>
    </location>
</feature>
<keyword evidence="2" id="KW-0479">Metal-binding</keyword>
<feature type="domain" description="C2H2-type" evidence="12">
    <location>
        <begin position="2882"/>
        <end position="2910"/>
    </location>
</feature>
<dbReference type="RefSeq" id="XP_013413756.1">
    <property type="nucleotide sequence ID" value="XM_013558302.2"/>
</dbReference>
<gene>
    <name evidence="14 15 16 17 18 19" type="primary">LOC106176052</name>
</gene>
<feature type="compositionally biased region" description="Basic and acidic residues" evidence="11">
    <location>
        <begin position="1685"/>
        <end position="1695"/>
    </location>
</feature>
<feature type="compositionally biased region" description="Polar residues" evidence="11">
    <location>
        <begin position="2991"/>
        <end position="3008"/>
    </location>
</feature>
<feature type="domain" description="C2H2-type" evidence="12">
    <location>
        <begin position="3536"/>
        <end position="3564"/>
    </location>
</feature>
<feature type="compositionally biased region" description="Polar residues" evidence="11">
    <location>
        <begin position="3505"/>
        <end position="3514"/>
    </location>
</feature>
<evidence type="ECO:0000256" key="1">
    <source>
        <dbReference type="ARBA" id="ARBA00004123"/>
    </source>
</evidence>
<feature type="compositionally biased region" description="Polar residues" evidence="11">
    <location>
        <begin position="2216"/>
        <end position="2226"/>
    </location>
</feature>
<keyword evidence="7" id="KW-0238">DNA-binding</keyword>
<keyword evidence="4 10" id="KW-0863">Zinc-finger</keyword>
<evidence type="ECO:0000313" key="17">
    <source>
        <dbReference type="RefSeq" id="XP_013413748.1"/>
    </source>
</evidence>
<feature type="region of interest" description="Disordered" evidence="11">
    <location>
        <begin position="3053"/>
        <end position="3088"/>
    </location>
</feature>
<feature type="region of interest" description="Disordered" evidence="11">
    <location>
        <begin position="2477"/>
        <end position="2526"/>
    </location>
</feature>
<feature type="compositionally biased region" description="Basic and acidic residues" evidence="11">
    <location>
        <begin position="1729"/>
        <end position="1749"/>
    </location>
</feature>
<feature type="region of interest" description="Disordered" evidence="11">
    <location>
        <begin position="3604"/>
        <end position="3637"/>
    </location>
</feature>
<evidence type="ECO:0000256" key="11">
    <source>
        <dbReference type="SAM" id="MobiDB-lite"/>
    </source>
</evidence>
<keyword evidence="5" id="KW-0862">Zinc</keyword>
<feature type="compositionally biased region" description="Polar residues" evidence="11">
    <location>
        <begin position="113"/>
        <end position="124"/>
    </location>
</feature>
<feature type="region of interest" description="Disordered" evidence="11">
    <location>
        <begin position="1386"/>
        <end position="1530"/>
    </location>
</feature>
<evidence type="ECO:0000313" key="19">
    <source>
        <dbReference type="RefSeq" id="XP_013413764.1"/>
    </source>
</evidence>
<evidence type="ECO:0000256" key="4">
    <source>
        <dbReference type="ARBA" id="ARBA00022771"/>
    </source>
</evidence>
<evidence type="ECO:0000256" key="9">
    <source>
        <dbReference type="ARBA" id="ARBA00023242"/>
    </source>
</evidence>
<feature type="compositionally biased region" description="Basic and acidic residues" evidence="11">
    <location>
        <begin position="1637"/>
        <end position="1655"/>
    </location>
</feature>
<feature type="region of interest" description="Disordered" evidence="11">
    <location>
        <begin position="1542"/>
        <end position="1574"/>
    </location>
</feature>
<feature type="region of interest" description="Disordered" evidence="11">
    <location>
        <begin position="2923"/>
        <end position="3029"/>
    </location>
</feature>
<dbReference type="GeneID" id="106176052"/>
<feature type="compositionally biased region" description="Basic and acidic residues" evidence="11">
    <location>
        <begin position="2493"/>
        <end position="2515"/>
    </location>
</feature>
<comment type="subcellular location">
    <subcellularLocation>
        <location evidence="1">Nucleus</location>
    </subcellularLocation>
</comment>
<feature type="region of interest" description="Disordered" evidence="11">
    <location>
        <begin position="1833"/>
        <end position="1886"/>
    </location>
</feature>
<evidence type="ECO:0000313" key="14">
    <source>
        <dbReference type="RefSeq" id="XP_013413724.1"/>
    </source>
</evidence>
<dbReference type="Gene3D" id="3.30.160.60">
    <property type="entry name" value="Classic Zinc Finger"/>
    <property type="match status" value="2"/>
</dbReference>
<feature type="region of interest" description="Disordered" evidence="11">
    <location>
        <begin position="2636"/>
        <end position="2665"/>
    </location>
</feature>
<dbReference type="RefSeq" id="XP_013413740.1">
    <property type="nucleotide sequence ID" value="XM_013558286.2"/>
</dbReference>
<feature type="domain" description="C2H2-type" evidence="12">
    <location>
        <begin position="1325"/>
        <end position="1353"/>
    </location>
</feature>
<evidence type="ECO:0000313" key="15">
    <source>
        <dbReference type="RefSeq" id="XP_013413732.1"/>
    </source>
</evidence>
<feature type="region of interest" description="Disordered" evidence="11">
    <location>
        <begin position="995"/>
        <end position="1297"/>
    </location>
</feature>
<feature type="compositionally biased region" description="Polar residues" evidence="11">
    <location>
        <begin position="1104"/>
        <end position="1127"/>
    </location>
</feature>
<feature type="region of interest" description="Disordered" evidence="11">
    <location>
        <begin position="2362"/>
        <end position="2384"/>
    </location>
</feature>
<keyword evidence="6" id="KW-0805">Transcription regulation</keyword>
<feature type="compositionally biased region" description="Basic residues" evidence="11">
    <location>
        <begin position="1133"/>
        <end position="1145"/>
    </location>
</feature>
<dbReference type="GO" id="GO:0000981">
    <property type="term" value="F:DNA-binding transcription factor activity, RNA polymerase II-specific"/>
    <property type="evidence" value="ECO:0007669"/>
    <property type="project" value="TreeGrafter"/>
</dbReference>
<feature type="region of interest" description="Disordered" evidence="11">
    <location>
        <begin position="44"/>
        <end position="138"/>
    </location>
</feature>